<evidence type="ECO:0000256" key="3">
    <source>
        <dbReference type="PIRSR" id="PIRSR607837-1"/>
    </source>
</evidence>
<feature type="binding site" evidence="3">
    <location>
        <position position="49"/>
    </location>
    <ligand>
        <name>a divalent metal cation</name>
        <dbReference type="ChEBI" id="CHEBI:60240"/>
    </ligand>
</feature>
<evidence type="ECO:0000256" key="1">
    <source>
        <dbReference type="ARBA" id="ARBA00008635"/>
    </source>
</evidence>
<dbReference type="AlphaFoldDB" id="A0A2A5B8X9"/>
<dbReference type="GO" id="GO:0046872">
    <property type="term" value="F:metal ion binding"/>
    <property type="evidence" value="ECO:0007669"/>
    <property type="project" value="UniProtKB-KW"/>
</dbReference>
<evidence type="ECO:0000256" key="2">
    <source>
        <dbReference type="ARBA" id="ARBA00022723"/>
    </source>
</evidence>
<organism evidence="4 5">
    <name type="scientific">SAR86 cluster bacterium</name>
    <dbReference type="NCBI Taxonomy" id="2030880"/>
    <lineage>
        <taxon>Bacteria</taxon>
        <taxon>Pseudomonadati</taxon>
        <taxon>Pseudomonadota</taxon>
        <taxon>Gammaproteobacteria</taxon>
        <taxon>SAR86 cluster</taxon>
    </lineage>
</organism>
<evidence type="ECO:0000313" key="4">
    <source>
        <dbReference type="EMBL" id="PCJ28013.1"/>
    </source>
</evidence>
<feature type="binding site" evidence="3">
    <location>
        <position position="149"/>
    </location>
    <ligand>
        <name>a divalent metal cation</name>
        <dbReference type="ChEBI" id="CHEBI:60240"/>
    </ligand>
</feature>
<proteinExistence type="inferred from homology"/>
<keyword evidence="2 3" id="KW-0479">Metal-binding</keyword>
<comment type="caution">
    <text evidence="4">The sequence shown here is derived from an EMBL/GenBank/DDBJ whole genome shotgun (WGS) entry which is preliminary data.</text>
</comment>
<dbReference type="EMBL" id="NVVJ01000004">
    <property type="protein sequence ID" value="PCJ28013.1"/>
    <property type="molecule type" value="Genomic_DNA"/>
</dbReference>
<dbReference type="SUPFAM" id="SSF109854">
    <property type="entry name" value="DinB/YfiT-like putative metalloenzymes"/>
    <property type="match status" value="1"/>
</dbReference>
<dbReference type="InterPro" id="IPR007837">
    <property type="entry name" value="DinB"/>
</dbReference>
<comment type="similarity">
    <text evidence="1">Belongs to the DinB family.</text>
</comment>
<dbReference type="Gene3D" id="1.20.120.450">
    <property type="entry name" value="dinb family like domain"/>
    <property type="match status" value="1"/>
</dbReference>
<feature type="binding site" evidence="3">
    <location>
        <position position="145"/>
    </location>
    <ligand>
        <name>a divalent metal cation</name>
        <dbReference type="ChEBI" id="CHEBI:60240"/>
    </ligand>
</feature>
<dbReference type="PANTHER" id="PTHR37302">
    <property type="entry name" value="SLR1116 PROTEIN"/>
    <property type="match status" value="1"/>
</dbReference>
<reference evidence="5" key="1">
    <citation type="submission" date="2017-08" db="EMBL/GenBank/DDBJ databases">
        <title>A dynamic microbial community with high functional redundancy inhabits the cold, oxic subseafloor aquifer.</title>
        <authorList>
            <person name="Tully B.J."/>
            <person name="Wheat C.G."/>
            <person name="Glazer B.T."/>
            <person name="Huber J.A."/>
        </authorList>
    </citation>
    <scope>NUCLEOTIDE SEQUENCE [LARGE SCALE GENOMIC DNA]</scope>
</reference>
<accession>A0A2A5B8X9</accession>
<sequence>MLKDNFELMAKYNHWMNEKLFNASEKLSEEELAKDVGAFFESILGTLNHIYVADIIWLKRFAEHPEKLLSLEPLRAIATPETLTSRPYSNIESLRQARFELDAVIVKLCKELTEPMLSSILDYKNMKGNDFQNEFSQLIQHFFNHQTHHRGQISTMFNQFQIDVGATDLLVCIRES</sequence>
<evidence type="ECO:0000313" key="5">
    <source>
        <dbReference type="Proteomes" id="UP000218327"/>
    </source>
</evidence>
<dbReference type="Proteomes" id="UP000218327">
    <property type="component" value="Unassembled WGS sequence"/>
</dbReference>
<dbReference type="PANTHER" id="PTHR37302:SF1">
    <property type="entry name" value="PROTEIN DINB"/>
    <property type="match status" value="1"/>
</dbReference>
<name>A0A2A5B8X9_9GAMM</name>
<dbReference type="InterPro" id="IPR034660">
    <property type="entry name" value="DinB/YfiT-like"/>
</dbReference>
<gene>
    <name evidence="4" type="ORF">COA96_02295</name>
</gene>
<protein>
    <submittedName>
        <fullName evidence="4">Damage-inducible protein DinB</fullName>
    </submittedName>
</protein>
<dbReference type="Pfam" id="PF05163">
    <property type="entry name" value="DinB"/>
    <property type="match status" value="1"/>
</dbReference>